<evidence type="ECO:0000256" key="2">
    <source>
        <dbReference type="ARBA" id="ARBA00022475"/>
    </source>
</evidence>
<feature type="transmembrane region" description="Helical" evidence="6">
    <location>
        <begin position="152"/>
        <end position="175"/>
    </location>
</feature>
<evidence type="ECO:0000313" key="7">
    <source>
        <dbReference type="EMBL" id="GII90079.1"/>
    </source>
</evidence>
<evidence type="ECO:0000256" key="6">
    <source>
        <dbReference type="SAM" id="Phobius"/>
    </source>
</evidence>
<name>A0A919V9F3_9ACTN</name>
<reference evidence="7" key="1">
    <citation type="submission" date="2021-01" db="EMBL/GenBank/DDBJ databases">
        <title>Whole genome shotgun sequence of Sinosporangium siamense NBRC 109515.</title>
        <authorList>
            <person name="Komaki H."/>
            <person name="Tamura T."/>
        </authorList>
    </citation>
    <scope>NUCLEOTIDE SEQUENCE</scope>
    <source>
        <strain evidence="7">NBRC 109515</strain>
    </source>
</reference>
<dbReference type="RefSeq" id="WP_204020222.1">
    <property type="nucleotide sequence ID" value="NZ_BOOW01000004.1"/>
</dbReference>
<proteinExistence type="predicted"/>
<feature type="transmembrane region" description="Helical" evidence="6">
    <location>
        <begin position="112"/>
        <end position="132"/>
    </location>
</feature>
<evidence type="ECO:0000256" key="3">
    <source>
        <dbReference type="ARBA" id="ARBA00022692"/>
    </source>
</evidence>
<evidence type="ECO:0000256" key="5">
    <source>
        <dbReference type="ARBA" id="ARBA00023136"/>
    </source>
</evidence>
<dbReference type="Pfam" id="PF01810">
    <property type="entry name" value="LysE"/>
    <property type="match status" value="1"/>
</dbReference>
<feature type="transmembrane region" description="Helical" evidence="6">
    <location>
        <begin position="44"/>
        <end position="68"/>
    </location>
</feature>
<gene>
    <name evidence="7" type="ORF">Ssi02_03100</name>
</gene>
<evidence type="ECO:0008006" key="9">
    <source>
        <dbReference type="Google" id="ProtNLM"/>
    </source>
</evidence>
<evidence type="ECO:0000313" key="8">
    <source>
        <dbReference type="Proteomes" id="UP000606172"/>
    </source>
</evidence>
<accession>A0A919V9F3</accession>
<sequence length="213" mass="21958">MDTAAAQEILWLGVLLGGGAALAVGPIFVTVLQEAATRGFGASLRVILGSATADLVVLLPALAFAWLITAMTQAAFWVGLAGAAFLFYLAFEAARDARRLWVTRAPVTAAAGWAFLKGVLSNLANPLTWTFWLATGTPAMVRALQIGGAAGLLLFTVTWFVVASGLEALIAYGVARSGRRVGAKGQAALTGLSAVLFTGLAGFLLVQNVLPAL</sequence>
<dbReference type="GO" id="GO:0005886">
    <property type="term" value="C:plasma membrane"/>
    <property type="evidence" value="ECO:0007669"/>
    <property type="project" value="UniProtKB-SubCell"/>
</dbReference>
<dbReference type="InterPro" id="IPR001123">
    <property type="entry name" value="LeuE-type"/>
</dbReference>
<dbReference type="PANTHER" id="PTHR30086">
    <property type="entry name" value="ARGININE EXPORTER PROTEIN ARGO"/>
    <property type="match status" value="1"/>
</dbReference>
<keyword evidence="8" id="KW-1185">Reference proteome</keyword>
<feature type="transmembrane region" description="Helical" evidence="6">
    <location>
        <begin position="12"/>
        <end position="32"/>
    </location>
</feature>
<comment type="caution">
    <text evidence="7">The sequence shown here is derived from an EMBL/GenBank/DDBJ whole genome shotgun (WGS) entry which is preliminary data.</text>
</comment>
<keyword evidence="3 6" id="KW-0812">Transmembrane</keyword>
<keyword evidence="5 6" id="KW-0472">Membrane</keyword>
<dbReference type="EMBL" id="BOOW01000004">
    <property type="protein sequence ID" value="GII90079.1"/>
    <property type="molecule type" value="Genomic_DNA"/>
</dbReference>
<feature type="transmembrane region" description="Helical" evidence="6">
    <location>
        <begin position="187"/>
        <end position="210"/>
    </location>
</feature>
<dbReference type="GO" id="GO:0015171">
    <property type="term" value="F:amino acid transmembrane transporter activity"/>
    <property type="evidence" value="ECO:0007669"/>
    <property type="project" value="TreeGrafter"/>
</dbReference>
<evidence type="ECO:0000256" key="1">
    <source>
        <dbReference type="ARBA" id="ARBA00004651"/>
    </source>
</evidence>
<protein>
    <recommendedName>
        <fullName evidence="9">Threonine/homoserine/homoserine lactone efflux protein</fullName>
    </recommendedName>
</protein>
<keyword evidence="4 6" id="KW-1133">Transmembrane helix</keyword>
<feature type="transmembrane region" description="Helical" evidence="6">
    <location>
        <begin position="74"/>
        <end position="91"/>
    </location>
</feature>
<dbReference type="PANTHER" id="PTHR30086:SF20">
    <property type="entry name" value="ARGININE EXPORTER PROTEIN ARGO-RELATED"/>
    <property type="match status" value="1"/>
</dbReference>
<comment type="subcellular location">
    <subcellularLocation>
        <location evidence="1">Cell membrane</location>
        <topology evidence="1">Multi-pass membrane protein</topology>
    </subcellularLocation>
</comment>
<keyword evidence="2" id="KW-1003">Cell membrane</keyword>
<dbReference type="AlphaFoldDB" id="A0A919V9F3"/>
<dbReference type="Proteomes" id="UP000606172">
    <property type="component" value="Unassembled WGS sequence"/>
</dbReference>
<organism evidence="7 8">
    <name type="scientific">Sinosporangium siamense</name>
    <dbReference type="NCBI Taxonomy" id="1367973"/>
    <lineage>
        <taxon>Bacteria</taxon>
        <taxon>Bacillati</taxon>
        <taxon>Actinomycetota</taxon>
        <taxon>Actinomycetes</taxon>
        <taxon>Streptosporangiales</taxon>
        <taxon>Streptosporangiaceae</taxon>
        <taxon>Sinosporangium</taxon>
    </lineage>
</organism>
<evidence type="ECO:0000256" key="4">
    <source>
        <dbReference type="ARBA" id="ARBA00022989"/>
    </source>
</evidence>